<feature type="compositionally biased region" description="Basic and acidic residues" evidence="1">
    <location>
        <begin position="24"/>
        <end position="36"/>
    </location>
</feature>
<dbReference type="EMBL" id="CP097649">
    <property type="protein sequence ID" value="URI15565.1"/>
    <property type="molecule type" value="Genomic_DNA"/>
</dbReference>
<protein>
    <submittedName>
        <fullName evidence="2">Uncharacterized protein</fullName>
    </submittedName>
</protein>
<dbReference type="Proteomes" id="UP001055429">
    <property type="component" value="Chromosome"/>
</dbReference>
<keyword evidence="3" id="KW-1185">Reference proteome</keyword>
<reference evidence="2" key="1">
    <citation type="submission" date="2022-05" db="EMBL/GenBank/DDBJ databases">
        <title>Brevundimonas albigilva TT17 genome sequence.</title>
        <authorList>
            <person name="Lee K."/>
            <person name="Son H."/>
        </authorList>
    </citation>
    <scope>NUCLEOTIDE SEQUENCE</scope>
    <source>
        <strain evidence="2">TT17</strain>
    </source>
</reference>
<sequence>MSLWRLLPRSRRETPQDDPFPIDARAEDGRSPEGPRQDALSRALSEMEAAAHEVYALHGLPTRPGHYERAPRARRWRFIAEQLTPEERFQRALDQPRQAGWRFARLEDLGARSNKPDLAAASDLLRLAARLREARDGPLLAEDLLTAMELGATWRANREIILAARVAAAGARPKTPPRPRKRRSGADAGRSSG</sequence>
<gene>
    <name evidence="2" type="ORF">M8231_00785</name>
</gene>
<feature type="region of interest" description="Disordered" evidence="1">
    <location>
        <begin position="1"/>
        <end position="43"/>
    </location>
</feature>
<feature type="region of interest" description="Disordered" evidence="1">
    <location>
        <begin position="167"/>
        <end position="193"/>
    </location>
</feature>
<evidence type="ECO:0000256" key="1">
    <source>
        <dbReference type="SAM" id="MobiDB-lite"/>
    </source>
</evidence>
<name>A0ABY4SSA6_9CAUL</name>
<dbReference type="RefSeq" id="WP_249751606.1">
    <property type="nucleotide sequence ID" value="NZ_CP097298.1"/>
</dbReference>
<organism evidence="2 3">
    <name type="scientific">Brevundimonas albigilva</name>
    <dbReference type="NCBI Taxonomy" id="1312364"/>
    <lineage>
        <taxon>Bacteria</taxon>
        <taxon>Pseudomonadati</taxon>
        <taxon>Pseudomonadota</taxon>
        <taxon>Alphaproteobacteria</taxon>
        <taxon>Caulobacterales</taxon>
        <taxon>Caulobacteraceae</taxon>
        <taxon>Brevundimonas</taxon>
    </lineage>
</organism>
<evidence type="ECO:0000313" key="2">
    <source>
        <dbReference type="EMBL" id="URI15565.1"/>
    </source>
</evidence>
<accession>A0ABY4SSA6</accession>
<proteinExistence type="predicted"/>
<evidence type="ECO:0000313" key="3">
    <source>
        <dbReference type="Proteomes" id="UP001055429"/>
    </source>
</evidence>